<feature type="region of interest" description="Disordered" evidence="10">
    <location>
        <begin position="295"/>
        <end position="319"/>
    </location>
</feature>
<name>A0ABP0C2J9_9PEZI</name>
<dbReference type="Proteomes" id="UP001642482">
    <property type="component" value="Unassembled WGS sequence"/>
</dbReference>
<dbReference type="PANTHER" id="PTHR14527:SF2">
    <property type="entry name" value="PROTEIN MIS12 HOMOLOG"/>
    <property type="match status" value="1"/>
</dbReference>
<evidence type="ECO:0000256" key="3">
    <source>
        <dbReference type="ARBA" id="ARBA00022454"/>
    </source>
</evidence>
<evidence type="ECO:0000256" key="10">
    <source>
        <dbReference type="SAM" id="MobiDB-lite"/>
    </source>
</evidence>
<feature type="region of interest" description="Disordered" evidence="10">
    <location>
        <begin position="331"/>
        <end position="356"/>
    </location>
</feature>
<evidence type="ECO:0000256" key="8">
    <source>
        <dbReference type="ARBA" id="ARBA00023306"/>
    </source>
</evidence>
<dbReference type="PANTHER" id="PTHR14527">
    <property type="entry name" value="PROTEIN MIS12 HOMOLOG"/>
    <property type="match status" value="1"/>
</dbReference>
<evidence type="ECO:0000313" key="11">
    <source>
        <dbReference type="EMBL" id="CAK7225395.1"/>
    </source>
</evidence>
<comment type="caution">
    <text evidence="11">The sequence shown here is derived from an EMBL/GenBank/DDBJ whole genome shotgun (WGS) entry which is preliminary data.</text>
</comment>
<accession>A0ABP0C2J9</accession>
<keyword evidence="4" id="KW-0132">Cell division</keyword>
<keyword evidence="3" id="KW-0158">Chromosome</keyword>
<protein>
    <recommendedName>
        <fullName evidence="13">Kinetochore-associated protein MTW1</fullName>
    </recommendedName>
</protein>
<comment type="subcellular location">
    <subcellularLocation>
        <location evidence="1">Chromosome</location>
        <location evidence="1">Centromere</location>
        <location evidence="1">Kinetochore</location>
    </subcellularLocation>
</comment>
<evidence type="ECO:0000256" key="5">
    <source>
        <dbReference type="ARBA" id="ARBA00022776"/>
    </source>
</evidence>
<evidence type="ECO:0000313" key="12">
    <source>
        <dbReference type="Proteomes" id="UP001642482"/>
    </source>
</evidence>
<comment type="similarity">
    <text evidence="2">Belongs to the mis12 family.</text>
</comment>
<proteinExistence type="inferred from homology"/>
<keyword evidence="5" id="KW-0498">Mitosis</keyword>
<sequence>MASSSNADTELLTEHFGYPPVSLLDDIINSVNILAERALNSVEQALLRQPPASLGFKPANFQRKDAKEKLSQAALEAAADEAHQHEVENGTHQLETLLCASIDRNFDKFEIYAMRNILCVKPEDRDWMRLAHYEGLEFGEDSTFDAEEDASIAHLHRRLQASVKLGHLLDVEVQRNEAMLARLRALTSSDNTSKESSTSLAFLLDRGPLTESDAAQPLTTTTAFALSQLPSLRQLSSELRQTAPGLAAAVALNDEDEKSSGRASDTKSWRRERLEYIEGTTRKHLERVRGLNLGRNGEVRGDADGTAQANNTASGMSVEPEALTTILGILRENHGKGEAAADESTAQPEDETMDES</sequence>
<reference evidence="11 12" key="1">
    <citation type="submission" date="2024-01" db="EMBL/GenBank/DDBJ databases">
        <authorList>
            <person name="Allen C."/>
            <person name="Tagirdzhanova G."/>
        </authorList>
    </citation>
    <scope>NUCLEOTIDE SEQUENCE [LARGE SCALE GENOMIC DNA]</scope>
</reference>
<evidence type="ECO:0008006" key="13">
    <source>
        <dbReference type="Google" id="ProtNLM"/>
    </source>
</evidence>
<dbReference type="InterPro" id="IPR008685">
    <property type="entry name" value="Centromere_Mis12"/>
</dbReference>
<dbReference type="EMBL" id="CAWUHD010000060">
    <property type="protein sequence ID" value="CAK7225395.1"/>
    <property type="molecule type" value="Genomic_DNA"/>
</dbReference>
<evidence type="ECO:0000256" key="6">
    <source>
        <dbReference type="ARBA" id="ARBA00022838"/>
    </source>
</evidence>
<keyword evidence="7" id="KW-0175">Coiled coil</keyword>
<evidence type="ECO:0000256" key="4">
    <source>
        <dbReference type="ARBA" id="ARBA00022618"/>
    </source>
</evidence>
<evidence type="ECO:0000256" key="9">
    <source>
        <dbReference type="ARBA" id="ARBA00023328"/>
    </source>
</evidence>
<evidence type="ECO:0000256" key="1">
    <source>
        <dbReference type="ARBA" id="ARBA00004629"/>
    </source>
</evidence>
<keyword evidence="9" id="KW-0137">Centromere</keyword>
<dbReference type="Pfam" id="PF05859">
    <property type="entry name" value="Mis12"/>
    <property type="match status" value="1"/>
</dbReference>
<gene>
    <name evidence="11" type="ORF">SEUCBS140593_005888</name>
</gene>
<organism evidence="11 12">
    <name type="scientific">Sporothrix eucalyptigena</name>
    <dbReference type="NCBI Taxonomy" id="1812306"/>
    <lineage>
        <taxon>Eukaryota</taxon>
        <taxon>Fungi</taxon>
        <taxon>Dikarya</taxon>
        <taxon>Ascomycota</taxon>
        <taxon>Pezizomycotina</taxon>
        <taxon>Sordariomycetes</taxon>
        <taxon>Sordariomycetidae</taxon>
        <taxon>Ophiostomatales</taxon>
        <taxon>Ophiostomataceae</taxon>
        <taxon>Sporothrix</taxon>
    </lineage>
</organism>
<keyword evidence="12" id="KW-1185">Reference proteome</keyword>
<keyword evidence="8" id="KW-0131">Cell cycle</keyword>
<evidence type="ECO:0000256" key="2">
    <source>
        <dbReference type="ARBA" id="ARBA00008643"/>
    </source>
</evidence>
<evidence type="ECO:0000256" key="7">
    <source>
        <dbReference type="ARBA" id="ARBA00023054"/>
    </source>
</evidence>
<keyword evidence="6" id="KW-0995">Kinetochore</keyword>